<dbReference type="EMBL" id="QNRQ01000005">
    <property type="protein sequence ID" value="RBP39265.1"/>
    <property type="molecule type" value="Genomic_DNA"/>
</dbReference>
<protein>
    <submittedName>
        <fullName evidence="1">Uncharacterized protein</fullName>
    </submittedName>
</protein>
<dbReference type="RefSeq" id="WP_113933240.1">
    <property type="nucleotide sequence ID" value="NZ_JACCEU010000003.1"/>
</dbReference>
<dbReference type="AlphaFoldDB" id="A0A366HAN2"/>
<accession>A0A366HAN2</accession>
<proteinExistence type="predicted"/>
<gene>
    <name evidence="1" type="ORF">DFR37_10556</name>
</gene>
<reference evidence="1 2" key="1">
    <citation type="submission" date="2018-06" db="EMBL/GenBank/DDBJ databases">
        <title>Genomic Encyclopedia of Type Strains, Phase IV (KMG-IV): sequencing the most valuable type-strain genomes for metagenomic binning, comparative biology and taxonomic classification.</title>
        <authorList>
            <person name="Goeker M."/>
        </authorList>
    </citation>
    <scope>NUCLEOTIDE SEQUENCE [LARGE SCALE GENOMIC DNA]</scope>
    <source>
        <strain evidence="1 2">DSM 25520</strain>
    </source>
</reference>
<dbReference type="OrthoDB" id="8448271at2"/>
<sequence length="132" mass="14744">MAREAQIIGHATDYDGAQWDVREARDTALGFKVLIGWPSDEPRGPGGRGVATIITVELAQYLQATRLRDTKLPIGITTIKRLRSEVGVAWSWDDWWAARADDLRSMTLETFCSRHGCSIGAASQRRAQLKKF</sequence>
<evidence type="ECO:0000313" key="2">
    <source>
        <dbReference type="Proteomes" id="UP000253628"/>
    </source>
</evidence>
<keyword evidence="2" id="KW-1185">Reference proteome</keyword>
<name>A0A366HAN2_9BURK</name>
<organism evidence="1 2">
    <name type="scientific">Eoetvoesiella caeni</name>
    <dbReference type="NCBI Taxonomy" id="645616"/>
    <lineage>
        <taxon>Bacteria</taxon>
        <taxon>Pseudomonadati</taxon>
        <taxon>Pseudomonadota</taxon>
        <taxon>Betaproteobacteria</taxon>
        <taxon>Burkholderiales</taxon>
        <taxon>Alcaligenaceae</taxon>
        <taxon>Eoetvoesiella</taxon>
    </lineage>
</organism>
<dbReference type="Proteomes" id="UP000253628">
    <property type="component" value="Unassembled WGS sequence"/>
</dbReference>
<comment type="caution">
    <text evidence="1">The sequence shown here is derived from an EMBL/GenBank/DDBJ whole genome shotgun (WGS) entry which is preliminary data.</text>
</comment>
<evidence type="ECO:0000313" key="1">
    <source>
        <dbReference type="EMBL" id="RBP39265.1"/>
    </source>
</evidence>